<sequence length="275" mass="30453">MPRYKLIVEYDGTPYAGWQRQENGPSVQGALERAVEAFCGERVTVFGAGRTDAGVHAIGQVAHIDLSREWRTDTVRDAMNAHLREDSVAVIEAAVVPVDFDARFSARRRHYVYRILDRRSPAAILKGRVWWVSRPLDVAAMDRAAKRLVGTYDFSTFRSANCQAKNPVRTLDRLDVVRAPDGGVEILASARSFLHNQIRSFAGSLKLVGEHRWSDDDVTAALEARDRKRCGPVAPPDGLYFVGVDYETEAELAAPRSLLPTYSITSLAEPAAGRS</sequence>
<dbReference type="GO" id="GO:0031119">
    <property type="term" value="P:tRNA pseudouridine synthesis"/>
    <property type="evidence" value="ECO:0007669"/>
    <property type="project" value="UniProtKB-UniRule"/>
</dbReference>
<name>A0A917E802_9HYPH</name>
<feature type="domain" description="Pseudouridine synthase I TruA alpha/beta" evidence="8">
    <location>
        <begin position="7"/>
        <end position="104"/>
    </location>
</feature>
<comment type="subunit">
    <text evidence="4">Homodimer.</text>
</comment>
<dbReference type="HAMAP" id="MF_00171">
    <property type="entry name" value="TruA"/>
    <property type="match status" value="1"/>
</dbReference>
<dbReference type="EMBL" id="BMIQ01000004">
    <property type="protein sequence ID" value="GGE09807.1"/>
    <property type="molecule type" value="Genomic_DNA"/>
</dbReference>
<comment type="catalytic activity">
    <reaction evidence="4 7">
        <text>uridine(38/39/40) in tRNA = pseudouridine(38/39/40) in tRNA</text>
        <dbReference type="Rhea" id="RHEA:22376"/>
        <dbReference type="Rhea" id="RHEA-COMP:10085"/>
        <dbReference type="Rhea" id="RHEA-COMP:10087"/>
        <dbReference type="ChEBI" id="CHEBI:65314"/>
        <dbReference type="ChEBI" id="CHEBI:65315"/>
        <dbReference type="EC" id="5.4.99.12"/>
    </reaction>
</comment>
<dbReference type="RefSeq" id="WP_188910022.1">
    <property type="nucleotide sequence ID" value="NZ_BMIQ01000004.1"/>
</dbReference>
<keyword evidence="2 4" id="KW-0819">tRNA processing</keyword>
<evidence type="ECO:0000259" key="8">
    <source>
        <dbReference type="Pfam" id="PF01416"/>
    </source>
</evidence>
<keyword evidence="10" id="KW-1185">Reference proteome</keyword>
<dbReference type="Proteomes" id="UP000644699">
    <property type="component" value="Unassembled WGS sequence"/>
</dbReference>
<dbReference type="InterPro" id="IPR001406">
    <property type="entry name" value="PsdUridine_synth_TruA"/>
</dbReference>
<dbReference type="InterPro" id="IPR020097">
    <property type="entry name" value="PsdUridine_synth_TruA_a/b_dom"/>
</dbReference>
<dbReference type="GO" id="GO:0003723">
    <property type="term" value="F:RNA binding"/>
    <property type="evidence" value="ECO:0007669"/>
    <property type="project" value="InterPro"/>
</dbReference>
<evidence type="ECO:0000256" key="1">
    <source>
        <dbReference type="ARBA" id="ARBA00009375"/>
    </source>
</evidence>
<evidence type="ECO:0000313" key="9">
    <source>
        <dbReference type="EMBL" id="GGE09807.1"/>
    </source>
</evidence>
<dbReference type="Gene3D" id="3.30.70.580">
    <property type="entry name" value="Pseudouridine synthase I, catalytic domain, N-terminal subdomain"/>
    <property type="match status" value="1"/>
</dbReference>
<feature type="domain" description="Pseudouridine synthase I TruA alpha/beta" evidence="8">
    <location>
        <begin position="144"/>
        <end position="247"/>
    </location>
</feature>
<reference evidence="9" key="2">
    <citation type="submission" date="2020-09" db="EMBL/GenBank/DDBJ databases">
        <authorList>
            <person name="Sun Q."/>
            <person name="Zhou Y."/>
        </authorList>
    </citation>
    <scope>NUCLEOTIDE SEQUENCE</scope>
    <source>
        <strain evidence="9">CGMCC 1.15367</strain>
    </source>
</reference>
<reference evidence="9" key="1">
    <citation type="journal article" date="2014" name="Int. J. Syst. Evol. Microbiol.">
        <title>Complete genome sequence of Corynebacterium casei LMG S-19264T (=DSM 44701T), isolated from a smear-ripened cheese.</title>
        <authorList>
            <consortium name="US DOE Joint Genome Institute (JGI-PGF)"/>
            <person name="Walter F."/>
            <person name="Albersmeier A."/>
            <person name="Kalinowski J."/>
            <person name="Ruckert C."/>
        </authorList>
    </citation>
    <scope>NUCLEOTIDE SEQUENCE</scope>
    <source>
        <strain evidence="9">CGMCC 1.15367</strain>
    </source>
</reference>
<dbReference type="InterPro" id="IPR020095">
    <property type="entry name" value="PsdUridine_synth_TruA_C"/>
</dbReference>
<dbReference type="AlphaFoldDB" id="A0A917E802"/>
<dbReference type="PIRSF" id="PIRSF001430">
    <property type="entry name" value="tRNA_psdUrid_synth"/>
    <property type="match status" value="1"/>
</dbReference>
<dbReference type="CDD" id="cd02570">
    <property type="entry name" value="PseudoU_synth_EcTruA"/>
    <property type="match status" value="1"/>
</dbReference>
<feature type="active site" description="Nucleophile" evidence="4 5">
    <location>
        <position position="52"/>
    </location>
</feature>
<evidence type="ECO:0000256" key="7">
    <source>
        <dbReference type="RuleBase" id="RU003792"/>
    </source>
</evidence>
<evidence type="ECO:0000256" key="4">
    <source>
        <dbReference type="HAMAP-Rule" id="MF_00171"/>
    </source>
</evidence>
<dbReference type="PANTHER" id="PTHR11142:SF0">
    <property type="entry name" value="TRNA PSEUDOURIDINE SYNTHASE-LIKE 1"/>
    <property type="match status" value="1"/>
</dbReference>
<dbReference type="Pfam" id="PF01416">
    <property type="entry name" value="PseudoU_synth_1"/>
    <property type="match status" value="2"/>
</dbReference>
<dbReference type="EC" id="5.4.99.12" evidence="4"/>
<dbReference type="InterPro" id="IPR020103">
    <property type="entry name" value="PsdUridine_synth_cat_dom_sf"/>
</dbReference>
<proteinExistence type="inferred from homology"/>
<evidence type="ECO:0000256" key="2">
    <source>
        <dbReference type="ARBA" id="ARBA00022694"/>
    </source>
</evidence>
<protein>
    <recommendedName>
        <fullName evidence="4">tRNA pseudouridine synthase A</fullName>
        <ecNumber evidence="4">5.4.99.12</ecNumber>
    </recommendedName>
    <alternativeName>
        <fullName evidence="4">tRNA pseudouridine(38-40) synthase</fullName>
    </alternativeName>
    <alternativeName>
        <fullName evidence="4">tRNA pseudouridylate synthase I</fullName>
    </alternativeName>
    <alternativeName>
        <fullName evidence="4">tRNA-uridine isomerase I</fullName>
    </alternativeName>
</protein>
<dbReference type="FunFam" id="3.30.70.580:FF:000001">
    <property type="entry name" value="tRNA pseudouridine synthase A"/>
    <property type="match status" value="1"/>
</dbReference>
<dbReference type="InterPro" id="IPR020094">
    <property type="entry name" value="TruA/RsuA/RluB/E/F_N"/>
</dbReference>
<feature type="binding site" evidence="4 6">
    <location>
        <position position="111"/>
    </location>
    <ligand>
        <name>substrate</name>
    </ligand>
</feature>
<evidence type="ECO:0000256" key="3">
    <source>
        <dbReference type="ARBA" id="ARBA00023235"/>
    </source>
</evidence>
<evidence type="ECO:0000256" key="6">
    <source>
        <dbReference type="PIRSR" id="PIRSR001430-2"/>
    </source>
</evidence>
<comment type="similarity">
    <text evidence="1 4 7">Belongs to the tRNA pseudouridine synthase TruA family.</text>
</comment>
<comment type="caution">
    <text evidence="4">Lacks conserved residue(s) required for the propagation of feature annotation.</text>
</comment>
<accession>A0A917E802</accession>
<evidence type="ECO:0000313" key="10">
    <source>
        <dbReference type="Proteomes" id="UP000644699"/>
    </source>
</evidence>
<keyword evidence="3 4" id="KW-0413">Isomerase</keyword>
<comment type="function">
    <text evidence="4">Formation of pseudouridine at positions 38, 39 and 40 in the anticodon stem and loop of transfer RNAs.</text>
</comment>
<gene>
    <name evidence="4 9" type="primary">truA</name>
    <name evidence="9" type="ORF">GCM10011390_31110</name>
</gene>
<organism evidence="9 10">
    <name type="scientific">Aureimonas endophytica</name>
    <dbReference type="NCBI Taxonomy" id="2027858"/>
    <lineage>
        <taxon>Bacteria</taxon>
        <taxon>Pseudomonadati</taxon>
        <taxon>Pseudomonadota</taxon>
        <taxon>Alphaproteobacteria</taxon>
        <taxon>Hyphomicrobiales</taxon>
        <taxon>Aurantimonadaceae</taxon>
        <taxon>Aureimonas</taxon>
    </lineage>
</organism>
<comment type="caution">
    <text evidence="9">The sequence shown here is derived from an EMBL/GenBank/DDBJ whole genome shotgun (WGS) entry which is preliminary data.</text>
</comment>
<dbReference type="SUPFAM" id="SSF55120">
    <property type="entry name" value="Pseudouridine synthase"/>
    <property type="match status" value="1"/>
</dbReference>
<dbReference type="Gene3D" id="3.30.70.660">
    <property type="entry name" value="Pseudouridine synthase I, catalytic domain, C-terminal subdomain"/>
    <property type="match status" value="1"/>
</dbReference>
<evidence type="ECO:0000256" key="5">
    <source>
        <dbReference type="PIRSR" id="PIRSR001430-1"/>
    </source>
</evidence>
<dbReference type="GO" id="GO:0160147">
    <property type="term" value="F:tRNA pseudouridine(38-40) synthase activity"/>
    <property type="evidence" value="ECO:0007669"/>
    <property type="project" value="UniProtKB-EC"/>
</dbReference>
<dbReference type="NCBIfam" id="TIGR00071">
    <property type="entry name" value="hisT_truA"/>
    <property type="match status" value="1"/>
</dbReference>
<dbReference type="PANTHER" id="PTHR11142">
    <property type="entry name" value="PSEUDOURIDYLATE SYNTHASE"/>
    <property type="match status" value="1"/>
</dbReference>